<dbReference type="PANTHER" id="PTHR38032:SF1">
    <property type="entry name" value="RNA-BINDING PROTEIN KHPB N-TERMINAL DOMAIN-CONTAINING PROTEIN"/>
    <property type="match status" value="1"/>
</dbReference>
<reference evidence="4" key="1">
    <citation type="submission" date="2011-05" db="EMBL/GenBank/DDBJ databases">
        <title>Complete sequence of Desulfotomaculum ruminis DSM 2154.</title>
        <authorList>
            <person name="Lucas S."/>
            <person name="Copeland A."/>
            <person name="Lapidus A."/>
            <person name="Cheng J.-F."/>
            <person name="Goodwin L."/>
            <person name="Pitluck S."/>
            <person name="Lu M."/>
            <person name="Detter J.C."/>
            <person name="Han C."/>
            <person name="Tapia R."/>
            <person name="Land M."/>
            <person name="Hauser L."/>
            <person name="Kyrpides N."/>
            <person name="Ivanova N."/>
            <person name="Mikhailova N."/>
            <person name="Pagani I."/>
            <person name="Stams A.J.M."/>
            <person name="Plugge C.M."/>
            <person name="Muyzer G."/>
            <person name="Kuever J."/>
            <person name="Parshina S.N."/>
            <person name="Ivanova A.E."/>
            <person name="Nazina T.N."/>
            <person name="Brambilla E."/>
            <person name="Spring S."/>
            <person name="Klenk H.-P."/>
            <person name="Woyke T."/>
        </authorList>
    </citation>
    <scope>NUCLEOTIDE SEQUENCE [LARGE SCALE GENOMIC DNA]</scope>
    <source>
        <strain evidence="4">ATCC 23193 / DSM 2154 / NCIB 8452 / DL</strain>
    </source>
</reference>
<dbReference type="InterPro" id="IPR046865">
    <property type="entry name" value="FapA_b_solenoid"/>
</dbReference>
<evidence type="ECO:0000256" key="1">
    <source>
        <dbReference type="SAM" id="MobiDB-lite"/>
    </source>
</evidence>
<feature type="compositionally biased region" description="Polar residues" evidence="1">
    <location>
        <begin position="1"/>
        <end position="16"/>
    </location>
</feature>
<reference evidence="3 4" key="2">
    <citation type="journal article" date="2012" name="Stand. Genomic Sci.">
        <title>Complete genome sequence of the sulfate-reducing firmicute Desulfotomaculum ruminis type strain (DL(T)).</title>
        <authorList>
            <person name="Spring S."/>
            <person name="Visser M."/>
            <person name="Lu M."/>
            <person name="Copeland A."/>
            <person name="Lapidus A."/>
            <person name="Lucas S."/>
            <person name="Cheng J.F."/>
            <person name="Han C."/>
            <person name="Tapia R."/>
            <person name="Goodwin L.A."/>
            <person name="Pitluck S."/>
            <person name="Ivanova N."/>
            <person name="Land M."/>
            <person name="Hauser L."/>
            <person name="Larimer F."/>
            <person name="Rohde M."/>
            <person name="Goker M."/>
            <person name="Detter J.C."/>
            <person name="Kyrpides N.C."/>
            <person name="Woyke T."/>
            <person name="Schaap P.J."/>
            <person name="Plugge C.M."/>
            <person name="Muyzer G."/>
            <person name="Kuever J."/>
            <person name="Pereira I.A."/>
            <person name="Parshina S.N."/>
            <person name="Bernier-Latmani R."/>
            <person name="Stams A.J."/>
            <person name="Klenk H.P."/>
        </authorList>
    </citation>
    <scope>NUCLEOTIDE SEQUENCE [LARGE SCALE GENOMIC DNA]</scope>
    <source>
        <strain evidence="4">ATCC 23193 / DSM 2154 / NCIB 8452 / DL</strain>
    </source>
</reference>
<name>F6DVD5_DESRL</name>
<dbReference type="AlphaFoldDB" id="F6DVD5"/>
<keyword evidence="4" id="KW-1185">Reference proteome</keyword>
<accession>F6DVD5</accession>
<gene>
    <name evidence="3" type="ordered locus">Desru_2034</name>
</gene>
<dbReference type="Proteomes" id="UP000009234">
    <property type="component" value="Chromosome"/>
</dbReference>
<dbReference type="InterPro" id="IPR005646">
    <property type="entry name" value="FapA"/>
</dbReference>
<dbReference type="EMBL" id="CP002780">
    <property type="protein sequence ID" value="AEG60288.1"/>
    <property type="molecule type" value="Genomic_DNA"/>
</dbReference>
<protein>
    <recommendedName>
        <fullName evidence="2">Flagellar Assembly Protein A N-terminal region domain-containing protein</fullName>
    </recommendedName>
</protein>
<dbReference type="InterPro" id="IPR046866">
    <property type="entry name" value="FapA_N"/>
</dbReference>
<evidence type="ECO:0000259" key="2">
    <source>
        <dbReference type="Pfam" id="PF20250"/>
    </source>
</evidence>
<dbReference type="Pfam" id="PF03961">
    <property type="entry name" value="FapA"/>
    <property type="match status" value="1"/>
</dbReference>
<feature type="region of interest" description="Disordered" evidence="1">
    <location>
        <begin position="1"/>
        <end position="28"/>
    </location>
</feature>
<dbReference type="HOGENOM" id="CLU_015044_0_1_9"/>
<proteinExistence type="predicted"/>
<evidence type="ECO:0000313" key="4">
    <source>
        <dbReference type="Proteomes" id="UP000009234"/>
    </source>
</evidence>
<dbReference type="eggNOG" id="COG1315">
    <property type="taxonomic scope" value="Bacteria"/>
</dbReference>
<dbReference type="KEGG" id="dru:Desru_2034"/>
<feature type="domain" description="Flagellar Assembly Protein A N-terminal region" evidence="2">
    <location>
        <begin position="93"/>
        <end position="285"/>
    </location>
</feature>
<sequence length="610" mass="65395">MVGQSENEVNNMNLASPPNIDESKGSTRGAAWVSDGQIYVKNPQGNEPKATITGCPEAQVLVNGNPINETTEISQEDVIEIVPLSHTDPGSTRVIISPDKMSAFLEVKLECINTYRLESCQPSSNLRLKAEAIKEIIPPGTVQSLTNLLNQSNVIYGVDTDAIADLVKSLKEGLIPVAKGTPPGDSIDDYIEVFFKENKDSSFEENVSGIIDFKEQRSIPSVSAGETLAKRVVGQKGAPGKTVTNEVAESREPKTIHLLSGSGVDIVEDGLRAVAAIEGLPKLQKTSGNWYLSVEPVLNIPGDVNVKTGNIRFKGDINIQGSVENGMSVSASGNIAVSGILTKCKITAGGNVTVGGNIVNAEIVSGGFNVLCNTINPLLNELLKTLDALYTSATLMLEKLPPNSKVLFGNVLALLIEKRFTSFNGLLEKIQKKFKEVDMKLLGSYEATLLRVVSSLTGINLLQFKTAKDFQDVISDLTSFLYYSDGLTKNRSVVTINVALNSMIKSSGDILVKGPGCFNTVIQADGNVKITGVARGGTIQAQDDVFINEVGSELGAKTTVIVPKEKKIKINKAFDGITLQVGKMSRILEKNMDNIVVKLDTEGYIHVGNE</sequence>
<dbReference type="PANTHER" id="PTHR38032">
    <property type="entry name" value="POLYMERASE-RELATED"/>
    <property type="match status" value="1"/>
</dbReference>
<organism evidence="3 4">
    <name type="scientific">Desulforamulus ruminis (strain ATCC 23193 / DSM 2154 / NCIMB 8452 / DL)</name>
    <name type="common">Desulfotomaculum ruminis</name>
    <dbReference type="NCBI Taxonomy" id="696281"/>
    <lineage>
        <taxon>Bacteria</taxon>
        <taxon>Bacillati</taxon>
        <taxon>Bacillota</taxon>
        <taxon>Clostridia</taxon>
        <taxon>Eubacteriales</taxon>
        <taxon>Peptococcaceae</taxon>
        <taxon>Desulforamulus</taxon>
    </lineage>
</organism>
<evidence type="ECO:0000313" key="3">
    <source>
        <dbReference type="EMBL" id="AEG60288.1"/>
    </source>
</evidence>
<dbReference type="STRING" id="696281.Desru_2034"/>
<dbReference type="Pfam" id="PF20250">
    <property type="entry name" value="FapA_N"/>
    <property type="match status" value="1"/>
</dbReference>